<evidence type="ECO:0008006" key="4">
    <source>
        <dbReference type="Google" id="ProtNLM"/>
    </source>
</evidence>
<feature type="signal peptide" evidence="1">
    <location>
        <begin position="1"/>
        <end position="29"/>
    </location>
</feature>
<comment type="caution">
    <text evidence="2">The sequence shown here is derived from an EMBL/GenBank/DDBJ whole genome shotgun (WGS) entry which is preliminary data.</text>
</comment>
<accession>A0A1Q9CK17</accession>
<sequence>MASFSPCSATRYLRVLLVLLLERVRYISAGDAEDAKITCAHLQPQVCSHRGNHDDSELQLLSAMKMQDLLNSRHSIHCADLDLTRIWASRRDDSALELVVGHPDDFERLVPSAVRRRNGSTAVEIDLKKIPREMGKALQLTQLLLILQTNSARFVAFEIKDMDRAALELTLQTLHRAGMAGGCKFAVWYSPADVDLFQQVHRKRYPEIKSILAMYDRPWKGNPAASLASLDEAAEGGFDMVGPSIDVSETLLSKAVRQGFSVMTYGISTEEHVMKAARTGVQYMATDKPVWLQSQLEMLRSKGGCGGPGRLLAVCGAQLGAIWIAQGTLGSTAKTVLCLLSLLTMICWPVFMFIF</sequence>
<evidence type="ECO:0000256" key="1">
    <source>
        <dbReference type="SAM" id="SignalP"/>
    </source>
</evidence>
<dbReference type="Proteomes" id="UP000186817">
    <property type="component" value="Unassembled WGS sequence"/>
</dbReference>
<keyword evidence="3" id="KW-1185">Reference proteome</keyword>
<reference evidence="2 3" key="1">
    <citation type="submission" date="2016-02" db="EMBL/GenBank/DDBJ databases">
        <title>Genome analysis of coral dinoflagellate symbionts highlights evolutionary adaptations to a symbiotic lifestyle.</title>
        <authorList>
            <person name="Aranda M."/>
            <person name="Li Y."/>
            <person name="Liew Y.J."/>
            <person name="Baumgarten S."/>
            <person name="Simakov O."/>
            <person name="Wilson M."/>
            <person name="Piel J."/>
            <person name="Ashoor H."/>
            <person name="Bougouffa S."/>
            <person name="Bajic V.B."/>
            <person name="Ryu T."/>
            <person name="Ravasi T."/>
            <person name="Bayer T."/>
            <person name="Micklem G."/>
            <person name="Kim H."/>
            <person name="Bhak J."/>
            <person name="Lajeunesse T.C."/>
            <person name="Voolstra C.R."/>
        </authorList>
    </citation>
    <scope>NUCLEOTIDE SEQUENCE [LARGE SCALE GENOMIC DNA]</scope>
    <source>
        <strain evidence="2 3">CCMP2467</strain>
    </source>
</reference>
<dbReference type="SUPFAM" id="SSF51695">
    <property type="entry name" value="PLC-like phosphodiesterases"/>
    <property type="match status" value="1"/>
</dbReference>
<name>A0A1Q9CK17_SYMMI</name>
<dbReference type="GO" id="GO:0006629">
    <property type="term" value="P:lipid metabolic process"/>
    <property type="evidence" value="ECO:0007669"/>
    <property type="project" value="InterPro"/>
</dbReference>
<organism evidence="2 3">
    <name type="scientific">Symbiodinium microadriaticum</name>
    <name type="common">Dinoflagellate</name>
    <name type="synonym">Zooxanthella microadriatica</name>
    <dbReference type="NCBI Taxonomy" id="2951"/>
    <lineage>
        <taxon>Eukaryota</taxon>
        <taxon>Sar</taxon>
        <taxon>Alveolata</taxon>
        <taxon>Dinophyceae</taxon>
        <taxon>Suessiales</taxon>
        <taxon>Symbiodiniaceae</taxon>
        <taxon>Symbiodinium</taxon>
    </lineage>
</organism>
<gene>
    <name evidence="2" type="ORF">AK812_SmicGene35994</name>
</gene>
<proteinExistence type="predicted"/>
<keyword evidence="1" id="KW-0732">Signal</keyword>
<evidence type="ECO:0000313" key="3">
    <source>
        <dbReference type="Proteomes" id="UP000186817"/>
    </source>
</evidence>
<dbReference type="AlphaFoldDB" id="A0A1Q9CK17"/>
<protein>
    <recommendedName>
        <fullName evidence="4">GP-PDE domain-containing protein</fullName>
    </recommendedName>
</protein>
<dbReference type="GO" id="GO:0008081">
    <property type="term" value="F:phosphoric diester hydrolase activity"/>
    <property type="evidence" value="ECO:0007669"/>
    <property type="project" value="InterPro"/>
</dbReference>
<dbReference type="InterPro" id="IPR017946">
    <property type="entry name" value="PLC-like_Pdiesterase_TIM-brl"/>
</dbReference>
<dbReference type="OrthoDB" id="422120at2759"/>
<dbReference type="EMBL" id="LSRX01001128">
    <property type="protein sequence ID" value="OLP83256.1"/>
    <property type="molecule type" value="Genomic_DNA"/>
</dbReference>
<dbReference type="Gene3D" id="3.20.20.190">
    <property type="entry name" value="Phosphatidylinositol (PI) phosphodiesterase"/>
    <property type="match status" value="1"/>
</dbReference>
<feature type="chain" id="PRO_5010312551" description="GP-PDE domain-containing protein" evidence="1">
    <location>
        <begin position="30"/>
        <end position="355"/>
    </location>
</feature>
<evidence type="ECO:0000313" key="2">
    <source>
        <dbReference type="EMBL" id="OLP83256.1"/>
    </source>
</evidence>